<feature type="repeat" description="TPR" evidence="3">
    <location>
        <begin position="1008"/>
        <end position="1041"/>
    </location>
</feature>
<dbReference type="PANTHER" id="PTHR45641:SF19">
    <property type="entry name" value="NEPHROCYSTIN-3"/>
    <property type="match status" value="1"/>
</dbReference>
<dbReference type="Pfam" id="PF13181">
    <property type="entry name" value="TPR_8"/>
    <property type="match status" value="1"/>
</dbReference>
<feature type="repeat" description="TPR" evidence="3">
    <location>
        <begin position="758"/>
        <end position="791"/>
    </location>
</feature>
<proteinExistence type="predicted"/>
<feature type="repeat" description="TPR" evidence="3">
    <location>
        <begin position="1181"/>
        <end position="1214"/>
    </location>
</feature>
<dbReference type="PANTHER" id="PTHR45641">
    <property type="entry name" value="TETRATRICOPEPTIDE REPEAT PROTEIN (AFU_ORTHOLOGUE AFUA_6G03870)"/>
    <property type="match status" value="1"/>
</dbReference>
<evidence type="ECO:0000256" key="1">
    <source>
        <dbReference type="ARBA" id="ARBA00022737"/>
    </source>
</evidence>
<dbReference type="AlphaFoldDB" id="A0A814IHW4"/>
<evidence type="ECO:0000256" key="2">
    <source>
        <dbReference type="ARBA" id="ARBA00022803"/>
    </source>
</evidence>
<keyword evidence="2 3" id="KW-0802">TPR repeat</keyword>
<accession>A0A814IHW4</accession>
<feature type="repeat" description="TPR" evidence="3">
    <location>
        <begin position="885"/>
        <end position="918"/>
    </location>
</feature>
<dbReference type="Gene3D" id="1.25.40.10">
    <property type="entry name" value="Tetratricopeptide repeat domain"/>
    <property type="match status" value="6"/>
</dbReference>
<feature type="repeat" description="TPR" evidence="3">
    <location>
        <begin position="1047"/>
        <end position="1080"/>
    </location>
</feature>
<dbReference type="SMART" id="SM00028">
    <property type="entry name" value="TPR"/>
    <property type="match status" value="12"/>
</dbReference>
<dbReference type="SUPFAM" id="SSF48452">
    <property type="entry name" value="TPR-like"/>
    <property type="match status" value="3"/>
</dbReference>
<dbReference type="InterPro" id="IPR019734">
    <property type="entry name" value="TPR_rpt"/>
</dbReference>
<evidence type="ECO:0000256" key="3">
    <source>
        <dbReference type="PROSITE-ProRule" id="PRU00339"/>
    </source>
</evidence>
<dbReference type="SUPFAM" id="SSF57850">
    <property type="entry name" value="RING/U-box"/>
    <property type="match status" value="1"/>
</dbReference>
<dbReference type="Pfam" id="PF13424">
    <property type="entry name" value="TPR_12"/>
    <property type="match status" value="5"/>
</dbReference>
<dbReference type="InterPro" id="IPR011990">
    <property type="entry name" value="TPR-like_helical_dom_sf"/>
</dbReference>
<dbReference type="EMBL" id="CAJNOR010000861">
    <property type="protein sequence ID" value="CAF1023765.1"/>
    <property type="molecule type" value="Genomic_DNA"/>
</dbReference>
<comment type="caution">
    <text evidence="4">The sequence shown here is derived from an EMBL/GenBank/DDBJ whole genome shotgun (WGS) entry which is preliminary data.</text>
</comment>
<organism evidence="4 5">
    <name type="scientific">Adineta ricciae</name>
    <name type="common">Rotifer</name>
    <dbReference type="NCBI Taxonomy" id="249248"/>
    <lineage>
        <taxon>Eukaryota</taxon>
        <taxon>Metazoa</taxon>
        <taxon>Spiralia</taxon>
        <taxon>Gnathifera</taxon>
        <taxon>Rotifera</taxon>
        <taxon>Eurotatoria</taxon>
        <taxon>Bdelloidea</taxon>
        <taxon>Adinetida</taxon>
        <taxon>Adinetidae</taxon>
        <taxon>Adineta</taxon>
    </lineage>
</organism>
<reference evidence="4" key="1">
    <citation type="submission" date="2021-02" db="EMBL/GenBank/DDBJ databases">
        <authorList>
            <person name="Nowell W R."/>
        </authorList>
    </citation>
    <scope>NUCLEOTIDE SEQUENCE</scope>
</reference>
<protein>
    <recommendedName>
        <fullName evidence="6">Nephrocystin-3</fullName>
    </recommendedName>
</protein>
<keyword evidence="5" id="KW-1185">Reference proteome</keyword>
<dbReference type="Proteomes" id="UP000663828">
    <property type="component" value="Unassembled WGS sequence"/>
</dbReference>
<dbReference type="PROSITE" id="PS50005">
    <property type="entry name" value="TPR"/>
    <property type="match status" value="9"/>
</dbReference>
<sequence length="1246" mass="146620">MFFSVFVFIYRRDLLTEIDPTIPIPRRAQNVHVNYIDRPYTLQIQEGQSSLKDGVSIRLHTNVSCHLRAFWFVNIQDFYRAIDSAEFRMALRENRFLKEHCIHQQTLNFETPGDYVQRIEFSDAENYLMRNNQIRREYPLVLVVHSLIDDNSTNFFQLPIQISTLHVKSSIPNDPPTKLLVQICKLANGQSLILQDIYKPGAFTSEDACAICLTERVSYVLLPCKHAYFVQCRNVYTPTSDRDKTSLSDLYSMNLCMFRTNRLCDYLREMIPEKADDEQQLWKRRTSNFYNKTIDTTRTTLREITDYVLLYTELEPCLTCIRSIVNERILLIISDNYAELCLDKIHDLPQVHSVFVFCMKVSQYKQRLFDWNRYSKIIDVFDNEDLLINSIRLELNDLQRHLLTFSFYDRQRSVKDLSRDSASFLWFQLFKDVLFEIPSSEQTKDELIDQCSQYYQGNSEVVENIEAFIEKYTEQNAVEWYRKKTFISRLCKKAFRVKDIEILFLFRNYLQDLCRQIDKEHDYLITRELDHPTLIFYRGIQLNEDVIIRFQSHIGSLVTTNGFLFSTRHYNTALQSALKTTKHSPEISPVLFIIQTNIHHDHITFVDTSSPSTGIKCDEDDDGGEEGGEILFGLGCAFKINEVYFDKNRNVWIVNISSSNEARSIVESYMEETQYEVEKGNPLLLFGSLLTEMRQYHQSQIYWNMLLSSNIIEDQTPLLTNTGRVKYHQGLYDEALRDFQTVYDLQHDEKPINHRILGETMHFLGLIYSEQKNYDLALDYFFDVFKIHKQHTELSDLLLANTNNAIGIVFTHKHDYDQALKYLLRAMKLYEMYFSTKDHSAIAANYNGIGLAFYYTKQHEQALEYCLEALHIREEVLPGNHSHIADSCNNVALIYHHLFEFDQAYQLFQRALKIYENDIAHKMRIPICLNNIGLLHLDQSKYEQAIEYYLQALEFYKQEDDDEKFHEEICFTLDNLGIAYEMKSDYDNALKYYQCAYEKEEEDSSKSIRILIRIGNIYHKKGDNEQALVCYQNALDKSENCPSDLVASVLMSMGIIYHRQKRYELALDTYKRVIALQKHLSSNHELDLAWTYNNLGCLYDDMGDMKRALRYQQRAYDIRRKFLQSTHPDLAISLNNLGRIHQALSHLAGGDPLEAEQALQNYKAALHIRRKSLANDHPDLAISYYNLALVHVDQQEYEQAYSEIQKALNIQRKRLPNHHPDLEQTLKLEKRIRILLDYRQTLARYT</sequence>
<gene>
    <name evidence="4" type="ORF">XAT740_LOCUS14377</name>
</gene>
<evidence type="ECO:0000313" key="4">
    <source>
        <dbReference type="EMBL" id="CAF1023765.1"/>
    </source>
</evidence>
<keyword evidence="1" id="KW-0677">Repeat</keyword>
<evidence type="ECO:0008006" key="6">
    <source>
        <dbReference type="Google" id="ProtNLM"/>
    </source>
</evidence>
<evidence type="ECO:0000313" key="5">
    <source>
        <dbReference type="Proteomes" id="UP000663828"/>
    </source>
</evidence>
<feature type="repeat" description="TPR" evidence="3">
    <location>
        <begin position="800"/>
        <end position="833"/>
    </location>
</feature>
<feature type="repeat" description="TPR" evidence="3">
    <location>
        <begin position="926"/>
        <end position="959"/>
    </location>
</feature>
<feature type="repeat" description="TPR" evidence="3">
    <location>
        <begin position="970"/>
        <end position="1003"/>
    </location>
</feature>
<name>A0A814IHW4_ADIRI</name>
<feature type="repeat" description="TPR" evidence="3">
    <location>
        <begin position="1089"/>
        <end position="1122"/>
    </location>
</feature>